<proteinExistence type="predicted"/>
<evidence type="ECO:0000256" key="1">
    <source>
        <dbReference type="SAM" id="Coils"/>
    </source>
</evidence>
<dbReference type="PROSITE" id="PS50021">
    <property type="entry name" value="CH"/>
    <property type="match status" value="1"/>
</dbReference>
<feature type="region of interest" description="Disordered" evidence="2">
    <location>
        <begin position="825"/>
        <end position="845"/>
    </location>
</feature>
<evidence type="ECO:0000313" key="4">
    <source>
        <dbReference type="EMBL" id="KAK7200467.1"/>
    </source>
</evidence>
<dbReference type="InterPro" id="IPR036872">
    <property type="entry name" value="CH_dom_sf"/>
</dbReference>
<feature type="region of interest" description="Disordered" evidence="2">
    <location>
        <begin position="696"/>
        <end position="797"/>
    </location>
</feature>
<feature type="coiled-coil region" evidence="1">
    <location>
        <begin position="533"/>
        <end position="574"/>
    </location>
</feature>
<evidence type="ECO:0000259" key="3">
    <source>
        <dbReference type="PROSITE" id="PS50021"/>
    </source>
</evidence>
<evidence type="ECO:0000256" key="2">
    <source>
        <dbReference type="SAM" id="MobiDB-lite"/>
    </source>
</evidence>
<evidence type="ECO:0000313" key="5">
    <source>
        <dbReference type="Proteomes" id="UP001430356"/>
    </source>
</evidence>
<dbReference type="Gene3D" id="1.10.418.10">
    <property type="entry name" value="Calponin-like domain"/>
    <property type="match status" value="1"/>
</dbReference>
<keyword evidence="1" id="KW-0175">Coiled coil</keyword>
<dbReference type="SUPFAM" id="SSF47576">
    <property type="entry name" value="Calponin-homology domain, CH-domain"/>
    <property type="match status" value="1"/>
</dbReference>
<gene>
    <name evidence="4" type="ORF">NESM_000101300</name>
</gene>
<feature type="coiled-coil region" evidence="1">
    <location>
        <begin position="644"/>
        <end position="692"/>
    </location>
</feature>
<dbReference type="AlphaFoldDB" id="A0AAW0F3T8"/>
<protein>
    <recommendedName>
        <fullName evidence="3">Calponin-homology (CH) domain-containing protein</fullName>
    </recommendedName>
</protein>
<feature type="domain" description="Calponin-homology (CH)" evidence="3">
    <location>
        <begin position="6"/>
        <end position="115"/>
    </location>
</feature>
<feature type="region of interest" description="Disordered" evidence="2">
    <location>
        <begin position="243"/>
        <end position="273"/>
    </location>
</feature>
<organism evidence="4 5">
    <name type="scientific">Novymonas esmeraldas</name>
    <dbReference type="NCBI Taxonomy" id="1808958"/>
    <lineage>
        <taxon>Eukaryota</taxon>
        <taxon>Discoba</taxon>
        <taxon>Euglenozoa</taxon>
        <taxon>Kinetoplastea</taxon>
        <taxon>Metakinetoplastina</taxon>
        <taxon>Trypanosomatida</taxon>
        <taxon>Trypanosomatidae</taxon>
        <taxon>Novymonas</taxon>
    </lineage>
</organism>
<dbReference type="PANTHER" id="PTHR42180">
    <property type="entry name" value="HOMOLOGY DOMAIN-CONTAINING PROTEIN,PUTATIVE-RELATED"/>
    <property type="match status" value="1"/>
</dbReference>
<feature type="compositionally biased region" description="Basic and acidic residues" evidence="2">
    <location>
        <begin position="703"/>
        <end position="719"/>
    </location>
</feature>
<dbReference type="EMBL" id="JAECZO010000006">
    <property type="protein sequence ID" value="KAK7200467.1"/>
    <property type="molecule type" value="Genomic_DNA"/>
</dbReference>
<dbReference type="InterPro" id="IPR001715">
    <property type="entry name" value="CH_dom"/>
</dbReference>
<comment type="caution">
    <text evidence="4">The sequence shown here is derived from an EMBL/GenBank/DDBJ whole genome shotgun (WGS) entry which is preliminary data.</text>
</comment>
<keyword evidence="5" id="KW-1185">Reference proteome</keyword>
<dbReference type="Proteomes" id="UP001430356">
    <property type="component" value="Unassembled WGS sequence"/>
</dbReference>
<dbReference type="PANTHER" id="PTHR42180:SF4">
    <property type="entry name" value="CALPONIN-HOMOLOGY (CH) DOMAIN-CONTAINING PROTEIN"/>
    <property type="match status" value="1"/>
</dbReference>
<reference evidence="4 5" key="1">
    <citation type="journal article" date="2021" name="MBio">
        <title>A New Model Trypanosomatid, Novymonas esmeraldas: Genomic Perception of Its 'Candidatus Pandoraea novymonadis' Endosymbiont.</title>
        <authorList>
            <person name="Zakharova A."/>
            <person name="Saura A."/>
            <person name="Butenko A."/>
            <person name="Podesvova L."/>
            <person name="Warmusova S."/>
            <person name="Kostygov A.Y."/>
            <person name="Nenarokova A."/>
            <person name="Lukes J."/>
            <person name="Opperdoes F.R."/>
            <person name="Yurchenko V."/>
        </authorList>
    </citation>
    <scope>NUCLEOTIDE SEQUENCE [LARGE SCALE GENOMIC DNA]</scope>
    <source>
        <strain evidence="4 5">E262AT.01</strain>
    </source>
</reference>
<name>A0AAW0F3T8_9TRYP</name>
<sequence length="901" mass="95337">MSETVLLGKAELLAWAANATAITPCDKYGDLKDGLVYLALARLLFPGEIDSAIVRLQRRGARDSAKNWSLLTSCLRRHGIPTHLCNRQAVERGHTRHCFNLLVLFYFLVRLSRGERFAADFAQPVDPHIAAFLQSPESVVTVERGASSGTGEALMTIAGGEADERVTAGATHAVTRLASPPSAAAAAAVGATEAAAAAAARLASWTAASACASPALRGRPLPGAWGTAYAPPPAHDWSSAWVSREGEGEAAASHARATESRGAPPMTAALHSSRSSVSSALAAHLHTENRLLREELHHVQAVSQLLLTQQRGSEAAAEMRAADALQGALAKAELQHLHDVRQLQVALSAASAPGGGGHAPQSWAALEHRAETAEAAAVQLYHESDERQQQYESTLQQLRQVFISIRDIATVTRTSTSWDSASTEYEEGVAAAIMAQLSGVPAVQRDAVHAQLGALLLTLRALRTTNARLQLDSTVERGRSDGDAAEDTMAVGEPCVSSSRPLSLSLTHEAVASARAEAVSASGGASVSTRRTIRRLLDLLDTLSGDLACAEQDRDALEQRCRCAEAAAAEAVAASRGSAERLSRDAQERGALAERTLRANQRLCREVEEVLTTALSTPGSRDMRWAGDRLTSLIGAYVDARPPSSAMEEALAEQAETIAALRTEVRRHREGRERLEAQLRDVEHQRQALEHRCASLQPLSGAEQRHTLQGESQTRRTLSERASTSTGAALVATPLARTPESAVGDATVRDSTPRAPIGESRLAGRGVPRRDRAYAPHPFPHQLGALRSPTGSDDGDVRDVTAAAAAARPRVTGPEHDAINGAHHLRDTSLSPCSSASASPSSFGTAAAVDGVDTLKVRSPVVSTRDSTMTSSSAGAGPSLLLSAAELERRKQAIMRKYDVA</sequence>
<feature type="compositionally biased region" description="Low complexity" evidence="2">
    <location>
        <begin position="829"/>
        <end position="845"/>
    </location>
</feature>
<accession>A0AAW0F3T8</accession>